<dbReference type="InterPro" id="IPR038261">
    <property type="entry name" value="GPP34-like_sf"/>
</dbReference>
<dbReference type="GO" id="GO:0070273">
    <property type="term" value="F:phosphatidylinositol-4-phosphate binding"/>
    <property type="evidence" value="ECO:0007669"/>
    <property type="project" value="InterPro"/>
</dbReference>
<gene>
    <name evidence="5" type="ORF">FHX44_111124</name>
</gene>
<dbReference type="InterPro" id="IPR008628">
    <property type="entry name" value="GPP34-like"/>
</dbReference>
<dbReference type="GO" id="GO:0012505">
    <property type="term" value="C:endomembrane system"/>
    <property type="evidence" value="ECO:0007669"/>
    <property type="project" value="UniProtKB-ARBA"/>
</dbReference>
<keyword evidence="4" id="KW-0472">Membrane</keyword>
<name>A0A561SK51_9PSEU</name>
<comment type="subcellular location">
    <subcellularLocation>
        <location evidence="1">Golgi apparatus membrane</location>
        <topology evidence="1">Peripheral membrane protein</topology>
        <orientation evidence="1">Cytoplasmic side</orientation>
    </subcellularLocation>
</comment>
<evidence type="ECO:0000313" key="6">
    <source>
        <dbReference type="Proteomes" id="UP000321261"/>
    </source>
</evidence>
<evidence type="ECO:0000256" key="3">
    <source>
        <dbReference type="ARBA" id="ARBA00023121"/>
    </source>
</evidence>
<evidence type="ECO:0000256" key="4">
    <source>
        <dbReference type="ARBA" id="ARBA00023136"/>
    </source>
</evidence>
<dbReference type="Pfam" id="PF05719">
    <property type="entry name" value="GPP34"/>
    <property type="match status" value="1"/>
</dbReference>
<keyword evidence="6" id="KW-1185">Reference proteome</keyword>
<dbReference type="RefSeq" id="WP_170308787.1">
    <property type="nucleotide sequence ID" value="NZ_VIWU01000001.1"/>
</dbReference>
<dbReference type="Proteomes" id="UP000321261">
    <property type="component" value="Unassembled WGS sequence"/>
</dbReference>
<keyword evidence="3" id="KW-0446">Lipid-binding</keyword>
<evidence type="ECO:0000313" key="5">
    <source>
        <dbReference type="EMBL" id="TWF75240.1"/>
    </source>
</evidence>
<dbReference type="Gene3D" id="1.10.3630.10">
    <property type="entry name" value="yeast vps74-n-term truncation variant domain like"/>
    <property type="match status" value="1"/>
</dbReference>
<evidence type="ECO:0000256" key="1">
    <source>
        <dbReference type="ARBA" id="ARBA00004255"/>
    </source>
</evidence>
<comment type="caution">
    <text evidence="5">The sequence shown here is derived from an EMBL/GenBank/DDBJ whole genome shotgun (WGS) entry which is preliminary data.</text>
</comment>
<accession>A0A561SK51</accession>
<dbReference type="AlphaFoldDB" id="A0A561SK51"/>
<keyword evidence="2" id="KW-0333">Golgi apparatus</keyword>
<evidence type="ECO:0000256" key="2">
    <source>
        <dbReference type="ARBA" id="ARBA00023034"/>
    </source>
</evidence>
<proteinExistence type="predicted"/>
<dbReference type="GO" id="GO:0005737">
    <property type="term" value="C:cytoplasm"/>
    <property type="evidence" value="ECO:0007669"/>
    <property type="project" value="UniProtKB-ARBA"/>
</dbReference>
<sequence>MKQTTKLSCQLFLLLHDPFTGKGEVSQELLECGVSAAELADLVIGRRLGVIDDHVVVADQVQAGPTDRVGDYVRGCVADQPKTYSVRTWVGSLGEAVTDLVVRELVDAGVVRHERGSLGLRGRKPDRFPAVDLLRASSSRNRVRHMLTHPAEFDLAGATLASMVGALGAERVFEVHEARDVLKELSTYLPSALQAVVAGLTATVAAASVALGGR</sequence>
<protein>
    <submittedName>
        <fullName evidence="5">Golgi phosphoprotein 3 GPP34</fullName>
    </submittedName>
</protein>
<dbReference type="EMBL" id="VIWU01000001">
    <property type="protein sequence ID" value="TWF75240.1"/>
    <property type="molecule type" value="Genomic_DNA"/>
</dbReference>
<organism evidence="5 6">
    <name type="scientific">Pseudonocardia hierapolitana</name>
    <dbReference type="NCBI Taxonomy" id="1128676"/>
    <lineage>
        <taxon>Bacteria</taxon>
        <taxon>Bacillati</taxon>
        <taxon>Actinomycetota</taxon>
        <taxon>Actinomycetes</taxon>
        <taxon>Pseudonocardiales</taxon>
        <taxon>Pseudonocardiaceae</taxon>
        <taxon>Pseudonocardia</taxon>
    </lineage>
</organism>
<reference evidence="5 6" key="1">
    <citation type="submission" date="2019-06" db="EMBL/GenBank/DDBJ databases">
        <title>Sequencing the genomes of 1000 actinobacteria strains.</title>
        <authorList>
            <person name="Klenk H.-P."/>
        </authorList>
    </citation>
    <scope>NUCLEOTIDE SEQUENCE [LARGE SCALE GENOMIC DNA]</scope>
    <source>
        <strain evidence="5 6">DSM 45671</strain>
    </source>
</reference>